<dbReference type="GO" id="GO:0000166">
    <property type="term" value="F:nucleotide binding"/>
    <property type="evidence" value="ECO:0007669"/>
    <property type="project" value="InterPro"/>
</dbReference>
<dbReference type="Proteomes" id="UP000886891">
    <property type="component" value="Unassembled WGS sequence"/>
</dbReference>
<dbReference type="SUPFAM" id="SSF51735">
    <property type="entry name" value="NAD(P)-binding Rossmann-fold domains"/>
    <property type="match status" value="1"/>
</dbReference>
<feature type="domain" description="GFO/IDH/MocA-like oxidoreductase" evidence="2">
    <location>
        <begin position="135"/>
        <end position="258"/>
    </location>
</feature>
<dbReference type="InterPro" id="IPR000683">
    <property type="entry name" value="Gfo/Idh/MocA-like_OxRdtase_N"/>
</dbReference>
<feature type="domain" description="Gfo/Idh/MocA-like oxidoreductase N-terminal" evidence="1">
    <location>
        <begin position="6"/>
        <end position="118"/>
    </location>
</feature>
<evidence type="ECO:0000313" key="3">
    <source>
        <dbReference type="EMBL" id="HIV00211.1"/>
    </source>
</evidence>
<sequence>MANKVSFAVIGVGRMGSKHARNLSRGRVNGARLVGIADVDRQALQSVRSKCRGVHAFKDYRQMINTVQPQVVVIATPHYAHVPIAEYCIAKGCHVVIEKPVAVTTAQAEHLNRLIADNPDLKIAVMYNQRTNPVYRKAKQILSEGKLGAVQRINFIVTDWYRSDAYYRQNSWRASYREEGGGILINQCVHQLDILQWLVGMPAAIEGKISTKNRSITAENDVTALLRYADGVYCTLSASGHELHGTNRIEIAGEKGRLVLGKYSMKWISLPIAEPEFNKTTRHEYGVVSRKVYRYRYGLQLIRDALFGQQRNILQNMADVVRKGGDLIAPASEGIHALGLLNGIYLSAWEGKEIPYPFPSRDYEAALSTKIAAEAKKEE</sequence>
<dbReference type="Pfam" id="PF22725">
    <property type="entry name" value="GFO_IDH_MocA_C3"/>
    <property type="match status" value="1"/>
</dbReference>
<proteinExistence type="predicted"/>
<dbReference type="EMBL" id="DVOH01000025">
    <property type="protein sequence ID" value="HIV00211.1"/>
    <property type="molecule type" value="Genomic_DNA"/>
</dbReference>
<evidence type="ECO:0000259" key="1">
    <source>
        <dbReference type="Pfam" id="PF01408"/>
    </source>
</evidence>
<dbReference type="PANTHER" id="PTHR43249">
    <property type="entry name" value="UDP-N-ACETYL-2-AMINO-2-DEOXY-D-GLUCURONATE OXIDASE"/>
    <property type="match status" value="1"/>
</dbReference>
<evidence type="ECO:0000259" key="2">
    <source>
        <dbReference type="Pfam" id="PF22725"/>
    </source>
</evidence>
<gene>
    <name evidence="3" type="ORF">IAB14_03740</name>
</gene>
<protein>
    <submittedName>
        <fullName evidence="3">Gfo/Idh/MocA family oxidoreductase</fullName>
    </submittedName>
</protein>
<dbReference type="AlphaFoldDB" id="A0A9D1NCT2"/>
<organism evidence="3 4">
    <name type="scientific">Candidatus Stercoripulliclostridium merdipullorum</name>
    <dbReference type="NCBI Taxonomy" id="2840952"/>
    <lineage>
        <taxon>Bacteria</taxon>
        <taxon>Bacillati</taxon>
        <taxon>Bacillota</taxon>
        <taxon>Clostridia</taxon>
        <taxon>Eubacteriales</taxon>
        <taxon>Candidatus Stercoripulliclostridium</taxon>
    </lineage>
</organism>
<reference evidence="3" key="1">
    <citation type="submission" date="2020-10" db="EMBL/GenBank/DDBJ databases">
        <authorList>
            <person name="Gilroy R."/>
        </authorList>
    </citation>
    <scope>NUCLEOTIDE SEQUENCE</scope>
    <source>
        <strain evidence="3">23406</strain>
    </source>
</reference>
<comment type="caution">
    <text evidence="3">The sequence shown here is derived from an EMBL/GenBank/DDBJ whole genome shotgun (WGS) entry which is preliminary data.</text>
</comment>
<dbReference type="Pfam" id="PF01408">
    <property type="entry name" value="GFO_IDH_MocA"/>
    <property type="match status" value="1"/>
</dbReference>
<dbReference type="InterPro" id="IPR052515">
    <property type="entry name" value="Gfo/Idh/MocA_Oxidoreductase"/>
</dbReference>
<name>A0A9D1NCT2_9FIRM</name>
<dbReference type="SUPFAM" id="SSF55347">
    <property type="entry name" value="Glyceraldehyde-3-phosphate dehydrogenase-like, C-terminal domain"/>
    <property type="match status" value="1"/>
</dbReference>
<dbReference type="Gene3D" id="3.40.50.720">
    <property type="entry name" value="NAD(P)-binding Rossmann-like Domain"/>
    <property type="match status" value="1"/>
</dbReference>
<accession>A0A9D1NCT2</accession>
<evidence type="ECO:0000313" key="4">
    <source>
        <dbReference type="Proteomes" id="UP000886891"/>
    </source>
</evidence>
<dbReference type="InterPro" id="IPR036291">
    <property type="entry name" value="NAD(P)-bd_dom_sf"/>
</dbReference>
<dbReference type="Gene3D" id="3.30.360.10">
    <property type="entry name" value="Dihydrodipicolinate Reductase, domain 2"/>
    <property type="match status" value="1"/>
</dbReference>
<dbReference type="InterPro" id="IPR055170">
    <property type="entry name" value="GFO_IDH_MocA-like_dom"/>
</dbReference>
<reference evidence="3" key="2">
    <citation type="journal article" date="2021" name="PeerJ">
        <title>Extensive microbial diversity within the chicken gut microbiome revealed by metagenomics and culture.</title>
        <authorList>
            <person name="Gilroy R."/>
            <person name="Ravi A."/>
            <person name="Getino M."/>
            <person name="Pursley I."/>
            <person name="Horton D.L."/>
            <person name="Alikhan N.F."/>
            <person name="Baker D."/>
            <person name="Gharbi K."/>
            <person name="Hall N."/>
            <person name="Watson M."/>
            <person name="Adriaenssens E.M."/>
            <person name="Foster-Nyarko E."/>
            <person name="Jarju S."/>
            <person name="Secka A."/>
            <person name="Antonio M."/>
            <person name="Oren A."/>
            <person name="Chaudhuri R.R."/>
            <person name="La Ragione R."/>
            <person name="Hildebrand F."/>
            <person name="Pallen M.J."/>
        </authorList>
    </citation>
    <scope>NUCLEOTIDE SEQUENCE</scope>
    <source>
        <strain evidence="3">23406</strain>
    </source>
</reference>
<dbReference type="PANTHER" id="PTHR43249:SF1">
    <property type="entry name" value="D-GLUCOSIDE 3-DEHYDROGENASE"/>
    <property type="match status" value="1"/>
</dbReference>